<name>A0AAP0QW81_9ROSI</name>
<keyword evidence="4" id="KW-1185">Reference proteome</keyword>
<feature type="compositionally biased region" description="Acidic residues" evidence="1">
    <location>
        <begin position="103"/>
        <end position="134"/>
    </location>
</feature>
<dbReference type="Proteomes" id="UP001428341">
    <property type="component" value="Unassembled WGS sequence"/>
</dbReference>
<feature type="compositionally biased region" description="Acidic residues" evidence="1">
    <location>
        <begin position="69"/>
        <end position="79"/>
    </location>
</feature>
<evidence type="ECO:0000313" key="4">
    <source>
        <dbReference type="Proteomes" id="UP001428341"/>
    </source>
</evidence>
<dbReference type="AlphaFoldDB" id="A0AAP0QW81"/>
<accession>A0AAP0QW81</accession>
<organism evidence="3 4">
    <name type="scientific">Citrus x changshan-huyou</name>
    <dbReference type="NCBI Taxonomy" id="2935761"/>
    <lineage>
        <taxon>Eukaryota</taxon>
        <taxon>Viridiplantae</taxon>
        <taxon>Streptophyta</taxon>
        <taxon>Embryophyta</taxon>
        <taxon>Tracheophyta</taxon>
        <taxon>Spermatophyta</taxon>
        <taxon>Magnoliopsida</taxon>
        <taxon>eudicotyledons</taxon>
        <taxon>Gunneridae</taxon>
        <taxon>Pentapetalae</taxon>
        <taxon>rosids</taxon>
        <taxon>malvids</taxon>
        <taxon>Sapindales</taxon>
        <taxon>Rutaceae</taxon>
        <taxon>Aurantioideae</taxon>
        <taxon>Citrus</taxon>
    </lineage>
</organism>
<dbReference type="Pfam" id="PF23247">
    <property type="entry name" value="LRR_RPS2"/>
    <property type="match status" value="1"/>
</dbReference>
<comment type="caution">
    <text evidence="3">The sequence shown here is derived from an EMBL/GenBank/DDBJ whole genome shotgun (WGS) entry which is preliminary data.</text>
</comment>
<dbReference type="InterPro" id="IPR057135">
    <property type="entry name" value="At4g27190-like_LRR"/>
</dbReference>
<evidence type="ECO:0000313" key="3">
    <source>
        <dbReference type="EMBL" id="KAK9221022.1"/>
    </source>
</evidence>
<feature type="region of interest" description="Disordered" evidence="1">
    <location>
        <begin position="49"/>
        <end position="81"/>
    </location>
</feature>
<feature type="domain" description="Disease resistance protein At4g27190-like leucine-rich repeats" evidence="2">
    <location>
        <begin position="1"/>
        <end position="48"/>
    </location>
</feature>
<proteinExistence type="predicted"/>
<reference evidence="3 4" key="1">
    <citation type="submission" date="2024-05" db="EMBL/GenBank/DDBJ databases">
        <title>Haplotype-resolved chromosome-level genome assembly of Huyou (Citrus changshanensis).</title>
        <authorList>
            <person name="Miao C."/>
            <person name="Chen W."/>
            <person name="Wu Y."/>
            <person name="Wang L."/>
            <person name="Zhao S."/>
            <person name="Grierson D."/>
            <person name="Xu C."/>
            <person name="Chen K."/>
        </authorList>
    </citation>
    <scope>NUCLEOTIDE SEQUENCE [LARGE SCALE GENOMIC DNA]</scope>
    <source>
        <strain evidence="3">01-14</strain>
        <tissue evidence="3">Leaf</tissue>
    </source>
</reference>
<feature type="region of interest" description="Disordered" evidence="1">
    <location>
        <begin position="102"/>
        <end position="134"/>
    </location>
</feature>
<evidence type="ECO:0000259" key="2">
    <source>
        <dbReference type="Pfam" id="PF23247"/>
    </source>
</evidence>
<gene>
    <name evidence="3" type="ORF">WN944_009446</name>
</gene>
<dbReference type="EMBL" id="JBCGBO010000002">
    <property type="protein sequence ID" value="KAK9221022.1"/>
    <property type="molecule type" value="Genomic_DNA"/>
</dbReference>
<evidence type="ECO:0000256" key="1">
    <source>
        <dbReference type="SAM" id="MobiDB-lite"/>
    </source>
</evidence>
<sequence length="134" mass="15253">MKVESCKRLLTIFPPEICGRFLKLESLMVTNCGSLEEIFDLEGMDFEEQGSGAAKRPKIEDSGESETSTSEETDHEEDGEGSKECFFWLFKLFVVFVEFPATSEDEEESETSMSEEIDEEEDEGNCEEVLYETL</sequence>
<protein>
    <recommendedName>
        <fullName evidence="2">Disease resistance protein At4g27190-like leucine-rich repeats domain-containing protein</fullName>
    </recommendedName>
</protein>